<evidence type="ECO:0000256" key="1">
    <source>
        <dbReference type="SAM" id="Phobius"/>
    </source>
</evidence>
<dbReference type="OrthoDB" id="6227367at2"/>
<evidence type="ECO:0000313" key="3">
    <source>
        <dbReference type="Proteomes" id="UP000199297"/>
    </source>
</evidence>
<keyword evidence="3" id="KW-1185">Reference proteome</keyword>
<protein>
    <submittedName>
        <fullName evidence="2">Uncharacterized protein</fullName>
    </submittedName>
</protein>
<accession>A0A1H7HND0</accession>
<evidence type="ECO:0000313" key="2">
    <source>
        <dbReference type="EMBL" id="SEK51856.1"/>
    </source>
</evidence>
<sequence length="151" mass="16744">MNKFGQISLLILASFFLFVGVKSAFNNKPFAELTDIQRFEGMIYKLHCPHKGAAALSLDNSTYTFNLSVKFRADYCNGNDSQALLGKQVSLLARPVNGEFYQSYEIKSATETLLTPEDIAADQGGSTFGMFLLALLTFGFVAYKSRKRVNT</sequence>
<dbReference type="AlphaFoldDB" id="A0A1H7HND0"/>
<dbReference type="RefSeq" id="WP_085282265.1">
    <property type="nucleotide sequence ID" value="NZ_FOBI01000001.1"/>
</dbReference>
<keyword evidence="1" id="KW-0812">Transmembrane</keyword>
<name>A0A1H7HND0_9GAMM</name>
<gene>
    <name evidence="2" type="ORF">SAMN05216262_101554</name>
</gene>
<reference evidence="3" key="1">
    <citation type="submission" date="2016-10" db="EMBL/GenBank/DDBJ databases">
        <authorList>
            <person name="Varghese N."/>
            <person name="Submissions S."/>
        </authorList>
    </citation>
    <scope>NUCLEOTIDE SEQUENCE [LARGE SCALE GENOMIC DNA]</scope>
    <source>
        <strain evidence="3">CGMCC 1.9127</strain>
    </source>
</reference>
<dbReference type="STRING" id="641665.GCA_002104455_00151"/>
<dbReference type="Proteomes" id="UP000199297">
    <property type="component" value="Unassembled WGS sequence"/>
</dbReference>
<organism evidence="2 3">
    <name type="scientific">Colwellia chukchiensis</name>
    <dbReference type="NCBI Taxonomy" id="641665"/>
    <lineage>
        <taxon>Bacteria</taxon>
        <taxon>Pseudomonadati</taxon>
        <taxon>Pseudomonadota</taxon>
        <taxon>Gammaproteobacteria</taxon>
        <taxon>Alteromonadales</taxon>
        <taxon>Colwelliaceae</taxon>
        <taxon>Colwellia</taxon>
    </lineage>
</organism>
<feature type="transmembrane region" description="Helical" evidence="1">
    <location>
        <begin position="124"/>
        <end position="143"/>
    </location>
</feature>
<dbReference type="EMBL" id="FOBI01000001">
    <property type="protein sequence ID" value="SEK51856.1"/>
    <property type="molecule type" value="Genomic_DNA"/>
</dbReference>
<proteinExistence type="predicted"/>
<keyword evidence="1" id="KW-1133">Transmembrane helix</keyword>
<keyword evidence="1" id="KW-0472">Membrane</keyword>